<dbReference type="PANTHER" id="PTHR47481:SF30">
    <property type="entry name" value="CCHC-TYPE DOMAIN-CONTAINING PROTEIN"/>
    <property type="match status" value="1"/>
</dbReference>
<reference evidence="2" key="1">
    <citation type="submission" date="2018-02" db="EMBL/GenBank/DDBJ databases">
        <authorList>
            <person name="Cohen D.B."/>
            <person name="Kent A.D."/>
        </authorList>
    </citation>
    <scope>NUCLEOTIDE SEQUENCE</scope>
</reference>
<evidence type="ECO:0008006" key="3">
    <source>
        <dbReference type="Google" id="ProtNLM"/>
    </source>
</evidence>
<evidence type="ECO:0000256" key="1">
    <source>
        <dbReference type="SAM" id="MobiDB-lite"/>
    </source>
</evidence>
<evidence type="ECO:0000313" key="2">
    <source>
        <dbReference type="EMBL" id="SPD09398.1"/>
    </source>
</evidence>
<dbReference type="EMBL" id="OIVN01003190">
    <property type="protein sequence ID" value="SPD09398.1"/>
    <property type="molecule type" value="Genomic_DNA"/>
</dbReference>
<name>A0A2N9HBW5_FAGSY</name>
<proteinExistence type="predicted"/>
<dbReference type="PANTHER" id="PTHR47481">
    <property type="match status" value="1"/>
</dbReference>
<organism evidence="2">
    <name type="scientific">Fagus sylvatica</name>
    <name type="common">Beechnut</name>
    <dbReference type="NCBI Taxonomy" id="28930"/>
    <lineage>
        <taxon>Eukaryota</taxon>
        <taxon>Viridiplantae</taxon>
        <taxon>Streptophyta</taxon>
        <taxon>Embryophyta</taxon>
        <taxon>Tracheophyta</taxon>
        <taxon>Spermatophyta</taxon>
        <taxon>Magnoliopsida</taxon>
        <taxon>eudicotyledons</taxon>
        <taxon>Gunneridae</taxon>
        <taxon>Pentapetalae</taxon>
        <taxon>rosids</taxon>
        <taxon>fabids</taxon>
        <taxon>Fagales</taxon>
        <taxon>Fagaceae</taxon>
        <taxon>Fagus</taxon>
    </lineage>
</organism>
<dbReference type="Pfam" id="PF14223">
    <property type="entry name" value="Retrotran_gag_2"/>
    <property type="match status" value="1"/>
</dbReference>
<accession>A0A2N9HBW5</accession>
<feature type="region of interest" description="Disordered" evidence="1">
    <location>
        <begin position="158"/>
        <end position="201"/>
    </location>
</feature>
<protein>
    <recommendedName>
        <fullName evidence="3">Retrotransposon Copia-like N-terminal domain-containing protein</fullName>
    </recommendedName>
</protein>
<dbReference type="AlphaFoldDB" id="A0A2N9HBW5"/>
<sequence>MGFVNGTKPCPKKFVVKDGVRSSDISPAYENWVEQDQTILSWINATLTPPILSTVACLSTSHMNTKRGDLSISDFVDKITHIDDNLALAGKPVDDEDLITLILNNVGPAYEGIVNSMQARDNPISLDDLIGLLLSAETRMVEHNSISMESIATALFTPRTGQSSRGRGRGFGRGPSRGTHNFQSNRFHPKFHVRTTSNGQD</sequence>
<gene>
    <name evidence="2" type="ORF">FSB_LOCUS37280</name>
</gene>